<name>A0A3E2NCI2_9FIRM</name>
<keyword evidence="4" id="KW-0106">Calcium</keyword>
<dbReference type="CDD" id="cd16027">
    <property type="entry name" value="SGSH"/>
    <property type="match status" value="1"/>
</dbReference>
<dbReference type="InterPro" id="IPR017850">
    <property type="entry name" value="Alkaline_phosphatase_core_sf"/>
</dbReference>
<keyword evidence="2" id="KW-0479">Metal-binding</keyword>
<dbReference type="EMBL" id="QOHO01000031">
    <property type="protein sequence ID" value="RFZ78727.1"/>
    <property type="molecule type" value="Genomic_DNA"/>
</dbReference>
<reference evidence="6 7" key="1">
    <citation type="submission" date="2018-07" db="EMBL/GenBank/DDBJ databases">
        <title>New species, Clostridium PI-S10-A1B.</title>
        <authorList>
            <person name="Krishna G."/>
            <person name="Summeta K."/>
            <person name="Shikha S."/>
            <person name="Prabhu P.B."/>
            <person name="Suresh K."/>
        </authorList>
    </citation>
    <scope>NUCLEOTIDE SEQUENCE [LARGE SCALE GENOMIC DNA]</scope>
    <source>
        <strain evidence="6 7">PI-S10-A1B</strain>
    </source>
</reference>
<accession>A0A3E2NCI2</accession>
<organism evidence="6 7">
    <name type="scientific">Lacrimispora amygdalina</name>
    <dbReference type="NCBI Taxonomy" id="253257"/>
    <lineage>
        <taxon>Bacteria</taxon>
        <taxon>Bacillati</taxon>
        <taxon>Bacillota</taxon>
        <taxon>Clostridia</taxon>
        <taxon>Lachnospirales</taxon>
        <taxon>Lachnospiraceae</taxon>
        <taxon>Lacrimispora</taxon>
    </lineage>
</organism>
<dbReference type="PROSITE" id="PS00523">
    <property type="entry name" value="SULFATASE_1"/>
    <property type="match status" value="1"/>
</dbReference>
<dbReference type="Gene3D" id="3.40.720.10">
    <property type="entry name" value="Alkaline Phosphatase, subunit A"/>
    <property type="match status" value="1"/>
</dbReference>
<dbReference type="GO" id="GO:0004065">
    <property type="term" value="F:arylsulfatase activity"/>
    <property type="evidence" value="ECO:0007669"/>
    <property type="project" value="TreeGrafter"/>
</dbReference>
<proteinExistence type="inferred from homology"/>
<sequence>MQHKQHKNFWQQKRRMAMNLLYLNTHDIGRYLNIYGYDVETPNLNQLAKDGMLLRNMHCASPTCSPSRAVLLTGQYPHNNGLTGLAHRGFDITDKKTHLAAFLRQQGYETVLAGVQHEIRTRSESELGYEKVLNGEAYYQKGIRQEEFLTMQDEMATEAAVVYLQSRKTTDRPFYLAVGYGCTHREYPDLPQEYNCSYIMPPKGVPDQAGSRQDMARLKIALERMDRYCGKIIETLKAIGEYENTVIVFTTDHGLPIPKAKCTLYDDGTGVAMIIKAPGITKPCQSSDALLSQIDFYPTLCEILSLPQPEWLQGVSFLPVLNQTSSEVRNEIYGEINYHIACEPVRSVRTSRYKYIRHYLAEYPYQIPCHIDDSEPKEIFHQAGIFEQKLPMEELYDLVGDPQERNNLAECPEYQKQKNEMQNLLLDWQVKTGDPLLETGTVCLPAGAIASTPDSYSTKTQVILPECRQYLGALKEVLQNNIKG</sequence>
<gene>
    <name evidence="6" type="ORF">DS742_11490</name>
</gene>
<dbReference type="Pfam" id="PF00884">
    <property type="entry name" value="Sulfatase"/>
    <property type="match status" value="1"/>
</dbReference>
<dbReference type="Proteomes" id="UP000260680">
    <property type="component" value="Unassembled WGS sequence"/>
</dbReference>
<evidence type="ECO:0000256" key="3">
    <source>
        <dbReference type="ARBA" id="ARBA00022801"/>
    </source>
</evidence>
<dbReference type="InterPro" id="IPR024607">
    <property type="entry name" value="Sulfatase_CS"/>
</dbReference>
<feature type="domain" description="Sulfatase N-terminal" evidence="5">
    <location>
        <begin position="30"/>
        <end position="303"/>
    </location>
</feature>
<evidence type="ECO:0000256" key="1">
    <source>
        <dbReference type="ARBA" id="ARBA00008779"/>
    </source>
</evidence>
<evidence type="ECO:0000259" key="5">
    <source>
        <dbReference type="Pfam" id="PF00884"/>
    </source>
</evidence>
<keyword evidence="3" id="KW-0378">Hydrolase</keyword>
<dbReference type="PANTHER" id="PTHR42693:SF33">
    <property type="entry name" value="ARYLSULFATASE"/>
    <property type="match status" value="1"/>
</dbReference>
<dbReference type="AlphaFoldDB" id="A0A3E2NCI2"/>
<evidence type="ECO:0000256" key="4">
    <source>
        <dbReference type="ARBA" id="ARBA00022837"/>
    </source>
</evidence>
<dbReference type="InterPro" id="IPR050738">
    <property type="entry name" value="Sulfatase"/>
</dbReference>
<dbReference type="OrthoDB" id="279611at2"/>
<dbReference type="InterPro" id="IPR000917">
    <property type="entry name" value="Sulfatase_N"/>
</dbReference>
<dbReference type="GO" id="GO:0046872">
    <property type="term" value="F:metal ion binding"/>
    <property type="evidence" value="ECO:0007669"/>
    <property type="project" value="UniProtKB-KW"/>
</dbReference>
<protein>
    <recommendedName>
        <fullName evidence="5">Sulfatase N-terminal domain-containing protein</fullName>
    </recommendedName>
</protein>
<evidence type="ECO:0000313" key="6">
    <source>
        <dbReference type="EMBL" id="RFZ78727.1"/>
    </source>
</evidence>
<dbReference type="SUPFAM" id="SSF53649">
    <property type="entry name" value="Alkaline phosphatase-like"/>
    <property type="match status" value="1"/>
</dbReference>
<comment type="caution">
    <text evidence="6">The sequence shown here is derived from an EMBL/GenBank/DDBJ whole genome shotgun (WGS) entry which is preliminary data.</text>
</comment>
<comment type="similarity">
    <text evidence="1">Belongs to the sulfatase family.</text>
</comment>
<evidence type="ECO:0000313" key="7">
    <source>
        <dbReference type="Proteomes" id="UP000260680"/>
    </source>
</evidence>
<dbReference type="PANTHER" id="PTHR42693">
    <property type="entry name" value="ARYLSULFATASE FAMILY MEMBER"/>
    <property type="match status" value="1"/>
</dbReference>
<evidence type="ECO:0000256" key="2">
    <source>
        <dbReference type="ARBA" id="ARBA00022723"/>
    </source>
</evidence>